<gene>
    <name evidence="1" type="ORF">IMO34_02885</name>
</gene>
<protein>
    <submittedName>
        <fullName evidence="1">Uncharacterized protein</fullName>
    </submittedName>
</protein>
<reference evidence="1 2" key="1">
    <citation type="submission" date="2020-10" db="EMBL/GenBank/DDBJ databases">
        <title>Resistance determinants and their genetic context in bacteria from a longitudinal study of pigs reared under conventional and antibiotic-free husbandry practices.</title>
        <authorList>
            <person name="Poulin-Laprade D."/>
            <person name="Brouard J.-S."/>
            <person name="Gagnon N."/>
            <person name="Turcotte A."/>
            <person name="Langlois A."/>
            <person name="Matte J.J."/>
            <person name="Carrillo C.D."/>
            <person name="Zaheer R."/>
            <person name="McAllister T."/>
            <person name="Topp E."/>
            <person name="Talbot G."/>
        </authorList>
    </citation>
    <scope>NUCLEOTIDE SEQUENCE [LARGE SCALE GENOMIC DNA]</scope>
    <source>
        <strain evidence="1 2">Res13-Abat-PEB01-P1-04-A</strain>
    </source>
</reference>
<proteinExistence type="predicted"/>
<dbReference type="AlphaFoldDB" id="A0AAQ0BNG1"/>
<organism evidence="1 2">
    <name type="scientific">Raoultella terrigena</name>
    <name type="common">Klebsiella terrigena</name>
    <dbReference type="NCBI Taxonomy" id="577"/>
    <lineage>
        <taxon>Bacteria</taxon>
        <taxon>Pseudomonadati</taxon>
        <taxon>Pseudomonadota</taxon>
        <taxon>Gammaproteobacteria</taxon>
        <taxon>Enterobacterales</taxon>
        <taxon>Enterobacteriaceae</taxon>
        <taxon>Klebsiella/Raoultella group</taxon>
        <taxon>Raoultella</taxon>
    </lineage>
</organism>
<dbReference type="Proteomes" id="UP000594500">
    <property type="component" value="Chromosome"/>
</dbReference>
<sequence>MSWTVILLSVPSFSFYLILCAESKNPAEAGFSEELKLAAKPRSFHEERRGQSFALSVPSLSFCLILCAESKNPAEAGFSEELKLAAKPRSFHEERRGQSFSFLSHPFLSA</sequence>
<name>A0AAQ0BNG1_RAOTE</name>
<evidence type="ECO:0000313" key="1">
    <source>
        <dbReference type="EMBL" id="QPF09398.1"/>
    </source>
</evidence>
<dbReference type="RefSeq" id="WP_195710250.1">
    <property type="nucleotide sequence ID" value="NZ_CP062916.1"/>
</dbReference>
<dbReference type="EMBL" id="CP062916">
    <property type="protein sequence ID" value="QPF09398.1"/>
    <property type="molecule type" value="Genomic_DNA"/>
</dbReference>
<evidence type="ECO:0000313" key="2">
    <source>
        <dbReference type="Proteomes" id="UP000594500"/>
    </source>
</evidence>
<accession>A0AAQ0BNG1</accession>